<evidence type="ECO:0000313" key="2">
    <source>
        <dbReference type="Proteomes" id="UP000053342"/>
    </source>
</evidence>
<sequence>MSFNSHPLCTIQRQLHCPSSLPSHAIMDSEPPVKDFASCVSCDSIIMISRPRRGYRGKKRLVDPVFQITVCYTCELKGAAVPPRQANEFLAEQPPSYCLSTSLVRNSANFIAAGKMQEVEMSLRENGGRVTLTHRSDILHSYDAGCRLTTIHVNKDLETTTDESPSLETGFF</sequence>
<evidence type="ECO:0000313" key="1">
    <source>
        <dbReference type="EMBL" id="KIW35878.1"/>
    </source>
</evidence>
<dbReference type="HOGENOM" id="CLU_1555264_0_0_1"/>
<reference evidence="1 2" key="1">
    <citation type="submission" date="2015-01" db="EMBL/GenBank/DDBJ databases">
        <title>The Genome Sequence of Exophiala oligosperma CBS72588.</title>
        <authorList>
            <consortium name="The Broad Institute Genomics Platform"/>
            <person name="Cuomo C."/>
            <person name="de Hoog S."/>
            <person name="Gorbushina A."/>
            <person name="Stielow B."/>
            <person name="Teixiera M."/>
            <person name="Abouelleil A."/>
            <person name="Chapman S.B."/>
            <person name="Priest M."/>
            <person name="Young S.K."/>
            <person name="Wortman J."/>
            <person name="Nusbaum C."/>
            <person name="Birren B."/>
        </authorList>
    </citation>
    <scope>NUCLEOTIDE SEQUENCE [LARGE SCALE GENOMIC DNA]</scope>
    <source>
        <strain evidence="1 2">CBS 72588</strain>
    </source>
</reference>
<dbReference type="VEuPathDB" id="FungiDB:PV06_11799"/>
<organism evidence="1 2">
    <name type="scientific">Exophiala oligosperma</name>
    <dbReference type="NCBI Taxonomy" id="215243"/>
    <lineage>
        <taxon>Eukaryota</taxon>
        <taxon>Fungi</taxon>
        <taxon>Dikarya</taxon>
        <taxon>Ascomycota</taxon>
        <taxon>Pezizomycotina</taxon>
        <taxon>Eurotiomycetes</taxon>
        <taxon>Chaetothyriomycetidae</taxon>
        <taxon>Chaetothyriales</taxon>
        <taxon>Herpotrichiellaceae</taxon>
        <taxon>Exophiala</taxon>
    </lineage>
</organism>
<dbReference type="RefSeq" id="XP_016256093.1">
    <property type="nucleotide sequence ID" value="XM_016413529.1"/>
</dbReference>
<dbReference type="RefSeq" id="XP_016256094.1">
    <property type="nucleotide sequence ID" value="XM_016413530.1"/>
</dbReference>
<dbReference type="GeneID" id="27363873"/>
<proteinExistence type="predicted"/>
<name>A0A0D2CXS3_9EURO</name>
<gene>
    <name evidence="1" type="ORF">PV06_11799</name>
</gene>
<keyword evidence="2" id="KW-1185">Reference proteome</keyword>
<dbReference type="Proteomes" id="UP000053342">
    <property type="component" value="Unassembled WGS sequence"/>
</dbReference>
<protein>
    <submittedName>
        <fullName evidence="1">Uncharacterized protein</fullName>
    </submittedName>
</protein>
<accession>A0A0D2CXS3</accession>
<dbReference type="AlphaFoldDB" id="A0A0D2CXS3"/>
<dbReference type="EMBL" id="KN847395">
    <property type="protein sequence ID" value="KIW35878.1"/>
    <property type="molecule type" value="Genomic_DNA"/>
</dbReference>
<dbReference type="EMBL" id="KN847395">
    <property type="protein sequence ID" value="KIW35877.1"/>
    <property type="molecule type" value="Genomic_DNA"/>
</dbReference>